<dbReference type="EMBL" id="JADIMC010000007">
    <property type="protein sequence ID" value="MBO8475427.1"/>
    <property type="molecule type" value="Genomic_DNA"/>
</dbReference>
<dbReference type="AlphaFoldDB" id="A0A9D9NJ72"/>
<reference evidence="1" key="2">
    <citation type="journal article" date="2021" name="PeerJ">
        <title>Extensive microbial diversity within the chicken gut microbiome revealed by metagenomics and culture.</title>
        <authorList>
            <person name="Gilroy R."/>
            <person name="Ravi A."/>
            <person name="Getino M."/>
            <person name="Pursley I."/>
            <person name="Horton D.L."/>
            <person name="Alikhan N.F."/>
            <person name="Baker D."/>
            <person name="Gharbi K."/>
            <person name="Hall N."/>
            <person name="Watson M."/>
            <person name="Adriaenssens E.M."/>
            <person name="Foster-Nyarko E."/>
            <person name="Jarju S."/>
            <person name="Secka A."/>
            <person name="Antonio M."/>
            <person name="Oren A."/>
            <person name="Chaudhuri R.R."/>
            <person name="La Ragione R."/>
            <person name="Hildebrand F."/>
            <person name="Pallen M.J."/>
        </authorList>
    </citation>
    <scope>NUCLEOTIDE SEQUENCE</scope>
    <source>
        <strain evidence="1">6919</strain>
    </source>
</reference>
<accession>A0A9D9NJ72</accession>
<evidence type="ECO:0000313" key="2">
    <source>
        <dbReference type="Proteomes" id="UP000823598"/>
    </source>
</evidence>
<name>A0A9D9NJ72_9BACT</name>
<reference evidence="1" key="1">
    <citation type="submission" date="2020-10" db="EMBL/GenBank/DDBJ databases">
        <authorList>
            <person name="Gilroy R."/>
        </authorList>
    </citation>
    <scope>NUCLEOTIDE SEQUENCE</scope>
    <source>
        <strain evidence="1">6919</strain>
    </source>
</reference>
<sequence>MKDLSTTIATMSAMAGLSSAAAHNGDELCMDNTLDSLFATGKDLGKRLMDDELNEGVLSSFYEEFGNVISKFKTKKQIDAISKSFTEEALILGSPESDAVSFTDLRMSAWISDDPTAVADVDAAFYQTVERYRESNGDTDAEHFRLLCEYANAGAVLGAEFANAKKGNNLQFAESVQKKALDMGDSLPSDCYGDIFRRAYTHYSVNA</sequence>
<proteinExistence type="predicted"/>
<organism evidence="1 2">
    <name type="scientific">Candidatus Limisoma faecipullorum</name>
    <dbReference type="NCBI Taxonomy" id="2840854"/>
    <lineage>
        <taxon>Bacteria</taxon>
        <taxon>Pseudomonadati</taxon>
        <taxon>Bacteroidota</taxon>
        <taxon>Bacteroidia</taxon>
        <taxon>Bacteroidales</taxon>
        <taxon>Candidatus Limisoma</taxon>
    </lineage>
</organism>
<evidence type="ECO:0000313" key="1">
    <source>
        <dbReference type="EMBL" id="MBO8475427.1"/>
    </source>
</evidence>
<protein>
    <submittedName>
        <fullName evidence="1">Uncharacterized protein</fullName>
    </submittedName>
</protein>
<comment type="caution">
    <text evidence="1">The sequence shown here is derived from an EMBL/GenBank/DDBJ whole genome shotgun (WGS) entry which is preliminary data.</text>
</comment>
<dbReference type="Proteomes" id="UP000823598">
    <property type="component" value="Unassembled WGS sequence"/>
</dbReference>
<gene>
    <name evidence="1" type="ORF">IAB88_00355</name>
</gene>